<keyword evidence="1" id="KW-0812">Transmembrane</keyword>
<feature type="transmembrane region" description="Helical" evidence="1">
    <location>
        <begin position="20"/>
        <end position="41"/>
    </location>
</feature>
<evidence type="ECO:0008006" key="4">
    <source>
        <dbReference type="Google" id="ProtNLM"/>
    </source>
</evidence>
<keyword evidence="1" id="KW-0472">Membrane</keyword>
<protein>
    <recommendedName>
        <fullName evidence="4">Flp pilus-assembly TadG-like N-terminal domain-containing protein</fullName>
    </recommendedName>
</protein>
<evidence type="ECO:0000313" key="3">
    <source>
        <dbReference type="Proteomes" id="UP001440612"/>
    </source>
</evidence>
<evidence type="ECO:0000256" key="1">
    <source>
        <dbReference type="SAM" id="Phobius"/>
    </source>
</evidence>
<reference evidence="3" key="1">
    <citation type="submission" date="2024-04" db="EMBL/GenBank/DDBJ databases">
        <title>Phylogenomic analyses of a clade within the roseobacter group suggest taxonomic reassignments of species of the genera Aestuariivita, Citreicella, Loktanella, Nautella, Pelagibaca, Ruegeria, Thalassobius, Thiobacimonas and Tropicibacter, and the proposal o.</title>
        <authorList>
            <person name="Jeon C.O."/>
        </authorList>
    </citation>
    <scope>NUCLEOTIDE SEQUENCE [LARGE SCALE GENOMIC DNA]</scope>
    <source>
        <strain evidence="3">BS5-3</strain>
    </source>
</reference>
<dbReference type="Proteomes" id="UP001440612">
    <property type="component" value="Chromosome"/>
</dbReference>
<gene>
    <name evidence="2" type="ORF">AABB29_16545</name>
</gene>
<keyword evidence="1" id="KW-1133">Transmembrane helix</keyword>
<name>A0ABZ2V204_9RHOB</name>
<sequence>MNLKTAINNFWADEDGAVMSLGLLFAVPILVWALLSTFVYLDLFRTELIANKAGITLADMISREENPITDDYIDGAVELLELLTEADDAPDLRVTVVWYDEDADALEVSWSEHRGYDAPYTTADMTTLRNRIPIMGNFDRAIIVETRTDYSQPISYSMGPFTGADLNDVEFNTFTVIKPRFTPNFCFDEIPSSDTNVMDC</sequence>
<accession>A0ABZ2V204</accession>
<dbReference type="RefSeq" id="WP_341366565.1">
    <property type="nucleotide sequence ID" value="NZ_CP150951.2"/>
</dbReference>
<organism evidence="2 3">
    <name type="scientific">Yoonia phaeophyticola</name>
    <dbReference type="NCBI Taxonomy" id="3137369"/>
    <lineage>
        <taxon>Bacteria</taxon>
        <taxon>Pseudomonadati</taxon>
        <taxon>Pseudomonadota</taxon>
        <taxon>Alphaproteobacteria</taxon>
        <taxon>Rhodobacterales</taxon>
        <taxon>Paracoccaceae</taxon>
        <taxon>Yoonia</taxon>
    </lineage>
</organism>
<evidence type="ECO:0000313" key="2">
    <source>
        <dbReference type="EMBL" id="WZC48449.1"/>
    </source>
</evidence>
<keyword evidence="3" id="KW-1185">Reference proteome</keyword>
<proteinExistence type="predicted"/>
<dbReference type="EMBL" id="CP150951">
    <property type="protein sequence ID" value="WZC48449.1"/>
    <property type="molecule type" value="Genomic_DNA"/>
</dbReference>